<comment type="caution">
    <text evidence="2">The sequence shown here is derived from an EMBL/GenBank/DDBJ whole genome shotgun (WGS) entry which is preliminary data.</text>
</comment>
<proteinExistence type="predicted"/>
<evidence type="ECO:0000313" key="2">
    <source>
        <dbReference type="EMBL" id="CAI0382006.1"/>
    </source>
</evidence>
<dbReference type="EMBL" id="CAMGYJ010000002">
    <property type="protein sequence ID" value="CAI0382006.1"/>
    <property type="molecule type" value="Genomic_DNA"/>
</dbReference>
<dbReference type="Proteomes" id="UP001154282">
    <property type="component" value="Unassembled WGS sequence"/>
</dbReference>
<evidence type="ECO:0000256" key="1">
    <source>
        <dbReference type="SAM" id="MobiDB-lite"/>
    </source>
</evidence>
<keyword evidence="3" id="KW-1185">Reference proteome</keyword>
<dbReference type="AlphaFoldDB" id="A0AAV0H9P4"/>
<feature type="compositionally biased region" description="Low complexity" evidence="1">
    <location>
        <begin position="1"/>
        <end position="21"/>
    </location>
</feature>
<organism evidence="2 3">
    <name type="scientific">Linum tenue</name>
    <dbReference type="NCBI Taxonomy" id="586396"/>
    <lineage>
        <taxon>Eukaryota</taxon>
        <taxon>Viridiplantae</taxon>
        <taxon>Streptophyta</taxon>
        <taxon>Embryophyta</taxon>
        <taxon>Tracheophyta</taxon>
        <taxon>Spermatophyta</taxon>
        <taxon>Magnoliopsida</taxon>
        <taxon>eudicotyledons</taxon>
        <taxon>Gunneridae</taxon>
        <taxon>Pentapetalae</taxon>
        <taxon>rosids</taxon>
        <taxon>fabids</taxon>
        <taxon>Malpighiales</taxon>
        <taxon>Linaceae</taxon>
        <taxon>Linum</taxon>
    </lineage>
</organism>
<evidence type="ECO:0000313" key="3">
    <source>
        <dbReference type="Proteomes" id="UP001154282"/>
    </source>
</evidence>
<name>A0AAV0H9P4_9ROSI</name>
<sequence>MMKQQTAAAAPPLSTSAATQPDPHTSTFCKTAESNKEREQILECQILVCY</sequence>
<reference evidence="2" key="1">
    <citation type="submission" date="2022-08" db="EMBL/GenBank/DDBJ databases">
        <authorList>
            <person name="Gutierrez-Valencia J."/>
        </authorList>
    </citation>
    <scope>NUCLEOTIDE SEQUENCE</scope>
</reference>
<protein>
    <submittedName>
        <fullName evidence="2">Uncharacterized protein</fullName>
    </submittedName>
</protein>
<gene>
    <name evidence="2" type="ORF">LITE_LOCUS3389</name>
</gene>
<accession>A0AAV0H9P4</accession>
<feature type="region of interest" description="Disordered" evidence="1">
    <location>
        <begin position="1"/>
        <end position="32"/>
    </location>
</feature>